<dbReference type="PRINTS" id="PR00740">
    <property type="entry name" value="GLHYDRLASE27"/>
</dbReference>
<protein>
    <recommendedName>
        <fullName evidence="5">Alpha-galactosidase</fullName>
        <ecNumber evidence="5">3.2.1.22</ecNumber>
    </recommendedName>
    <alternativeName>
        <fullName evidence="5">Melibiase</fullName>
    </alternativeName>
</protein>
<evidence type="ECO:0000259" key="6">
    <source>
        <dbReference type="Pfam" id="PF17801"/>
    </source>
</evidence>
<dbReference type="InterPro" id="IPR002241">
    <property type="entry name" value="Glyco_hydro_27"/>
</dbReference>
<keyword evidence="5" id="KW-1015">Disulfide bond</keyword>
<keyword evidence="2" id="KW-0732">Signal</keyword>
<dbReference type="GO" id="GO:0004557">
    <property type="term" value="F:alpha-galactosidase activity"/>
    <property type="evidence" value="ECO:0007669"/>
    <property type="project" value="UniProtKB-EC"/>
</dbReference>
<dbReference type="eggNOG" id="COG3345">
    <property type="taxonomic scope" value="Bacteria"/>
</dbReference>
<proteinExistence type="inferred from homology"/>
<dbReference type="Pfam" id="PF17801">
    <property type="entry name" value="Melibiase_C"/>
    <property type="match status" value="1"/>
</dbReference>
<evidence type="ECO:0000256" key="3">
    <source>
        <dbReference type="ARBA" id="ARBA00022801"/>
    </source>
</evidence>
<name>K9ZYS4_DEIPD</name>
<evidence type="ECO:0000256" key="5">
    <source>
        <dbReference type="RuleBase" id="RU361168"/>
    </source>
</evidence>
<keyword evidence="3 5" id="KW-0378">Hydrolase</keyword>
<dbReference type="AlphaFoldDB" id="K9ZYS4"/>
<dbReference type="InterPro" id="IPR013780">
    <property type="entry name" value="Glyco_hydro_b"/>
</dbReference>
<gene>
    <name evidence="7" type="ordered locus">Deipe_0778</name>
</gene>
<organism evidence="7 8">
    <name type="scientific">Deinococcus peraridilitoris (strain DSM 19664 / LMG 22246 / CIP 109416 / KR-200)</name>
    <dbReference type="NCBI Taxonomy" id="937777"/>
    <lineage>
        <taxon>Bacteria</taxon>
        <taxon>Thermotogati</taxon>
        <taxon>Deinococcota</taxon>
        <taxon>Deinococci</taxon>
        <taxon>Deinococcales</taxon>
        <taxon>Deinococcaceae</taxon>
        <taxon>Deinococcus</taxon>
    </lineage>
</organism>
<dbReference type="CDD" id="cd14792">
    <property type="entry name" value="GH27"/>
    <property type="match status" value="1"/>
</dbReference>
<dbReference type="Pfam" id="PF16499">
    <property type="entry name" value="Melibiase_2"/>
    <property type="match status" value="1"/>
</dbReference>
<dbReference type="InterPro" id="IPR017853">
    <property type="entry name" value="GH"/>
</dbReference>
<evidence type="ECO:0000256" key="2">
    <source>
        <dbReference type="ARBA" id="ARBA00022729"/>
    </source>
</evidence>
<keyword evidence="4 5" id="KW-0326">Glycosidase</keyword>
<keyword evidence="8" id="KW-1185">Reference proteome</keyword>
<dbReference type="SUPFAM" id="SSF51445">
    <property type="entry name" value="(Trans)glycosidases"/>
    <property type="match status" value="1"/>
</dbReference>
<dbReference type="HOGENOM" id="CLU_013093_5_0_0"/>
<dbReference type="Proteomes" id="UP000010467">
    <property type="component" value="Chromosome"/>
</dbReference>
<dbReference type="KEGG" id="dpd:Deipe_0778"/>
<evidence type="ECO:0000256" key="1">
    <source>
        <dbReference type="ARBA" id="ARBA00009743"/>
    </source>
</evidence>
<dbReference type="EMBL" id="CP003382">
    <property type="protein sequence ID" value="AFZ66354.1"/>
    <property type="molecule type" value="Genomic_DNA"/>
</dbReference>
<dbReference type="STRING" id="937777.Deipe_0778"/>
<reference evidence="8" key="1">
    <citation type="submission" date="2012-03" db="EMBL/GenBank/DDBJ databases">
        <title>Complete sequence of chromosome of Deinococcus peraridilitoris DSM 19664.</title>
        <authorList>
            <person name="Lucas S."/>
            <person name="Copeland A."/>
            <person name="Lapidus A."/>
            <person name="Glavina del Rio T."/>
            <person name="Dalin E."/>
            <person name="Tice H."/>
            <person name="Bruce D."/>
            <person name="Goodwin L."/>
            <person name="Pitluck S."/>
            <person name="Peters L."/>
            <person name="Mikhailova N."/>
            <person name="Lu M."/>
            <person name="Kyrpides N."/>
            <person name="Mavromatis K."/>
            <person name="Ivanova N."/>
            <person name="Brettin T."/>
            <person name="Detter J.C."/>
            <person name="Han C."/>
            <person name="Larimer F."/>
            <person name="Land M."/>
            <person name="Hauser L."/>
            <person name="Markowitz V."/>
            <person name="Cheng J.-F."/>
            <person name="Hugenholtz P."/>
            <person name="Woyke T."/>
            <person name="Wu D."/>
            <person name="Pukall R."/>
            <person name="Steenblock K."/>
            <person name="Brambilla E."/>
            <person name="Klenk H.-P."/>
            <person name="Eisen J.A."/>
        </authorList>
    </citation>
    <scope>NUCLEOTIDE SEQUENCE [LARGE SCALE GENOMIC DNA]</scope>
    <source>
        <strain evidence="8">DSM 19664 / LMG 22246 / CIP 109416 / KR-200</strain>
    </source>
</reference>
<dbReference type="SUPFAM" id="SSF51011">
    <property type="entry name" value="Glycosyl hydrolase domain"/>
    <property type="match status" value="1"/>
</dbReference>
<evidence type="ECO:0000256" key="4">
    <source>
        <dbReference type="ARBA" id="ARBA00023295"/>
    </source>
</evidence>
<dbReference type="PANTHER" id="PTHR11452:SF42">
    <property type="entry name" value="ALPHA-GALACTOSIDASE"/>
    <property type="match status" value="1"/>
</dbReference>
<evidence type="ECO:0000313" key="8">
    <source>
        <dbReference type="Proteomes" id="UP000010467"/>
    </source>
</evidence>
<comment type="similarity">
    <text evidence="1 5">Belongs to the glycosyl hydrolase 27 family.</text>
</comment>
<dbReference type="PATRIC" id="fig|937777.3.peg.785"/>
<feature type="domain" description="Alpha galactosidase C-terminal" evidence="6">
    <location>
        <begin position="363"/>
        <end position="435"/>
    </location>
</feature>
<evidence type="ECO:0000313" key="7">
    <source>
        <dbReference type="EMBL" id="AFZ66354.1"/>
    </source>
</evidence>
<dbReference type="PANTHER" id="PTHR11452">
    <property type="entry name" value="ALPHA-GALACTOSIDASE/ALPHA-N-ACETYLGALACTOSAMINIDASE"/>
    <property type="match status" value="1"/>
</dbReference>
<accession>K9ZYS4</accession>
<dbReference type="InterPro" id="IPR013785">
    <property type="entry name" value="Aldolase_TIM"/>
</dbReference>
<sequence>MISSARPQPQAHHRVAVTPPMGWNSWDCYGASVTELEVLGNAQYLAEHLKPFGWEYVVVDIQWYEPEANSSVYRPFVPLEMDAYSRLMPSTRRFPSAADGAGFKPLADELHRLGLKFGIHIMRGIPRQAVHANTPILGTNARARDIAHPNSICPWNTDMYGVDATKEGAQAYYDSLFPLFQLYASWGVDFVKVDDIAASRLYHFHPAEIELIRRAIDRCGREMVLSLSPGPAPVEHAQFLVDHANMWRLTDDYWDHWDMLYAMFERCDAWSAYVGSGHWPDCDMLPLGRIGLRSVDGGGRDRLTRFTPDEQRTMMTLWCLFRSPLMFGGELRDNDEATLALLTNMDVLAVHRHGERPRQLCREGDLVVWTSDMPDGQVNLGLFNLYDRAETIVFPLAELGLHGTLHASDLWVGQPMNVERDVLSVHLEPHASCLVQISGDP</sequence>
<comment type="catalytic activity">
    <reaction evidence="5">
        <text>Hydrolysis of terminal, non-reducing alpha-D-galactose residues in alpha-D-galactosides, including galactose oligosaccharides, galactomannans and galactolipids.</text>
        <dbReference type="EC" id="3.2.1.22"/>
    </reaction>
</comment>
<dbReference type="Gene3D" id="2.60.40.1180">
    <property type="entry name" value="Golgi alpha-mannosidase II"/>
    <property type="match status" value="1"/>
</dbReference>
<dbReference type="InterPro" id="IPR041233">
    <property type="entry name" value="Melibiase_C"/>
</dbReference>
<dbReference type="Gene3D" id="3.20.20.70">
    <property type="entry name" value="Aldolase class I"/>
    <property type="match status" value="1"/>
</dbReference>
<dbReference type="EC" id="3.2.1.22" evidence="5"/>
<dbReference type="GO" id="GO:0005975">
    <property type="term" value="P:carbohydrate metabolic process"/>
    <property type="evidence" value="ECO:0007669"/>
    <property type="project" value="InterPro"/>
</dbReference>